<evidence type="ECO:0000259" key="9">
    <source>
        <dbReference type="Pfam" id="PF10502"/>
    </source>
</evidence>
<comment type="subcellular location">
    <subcellularLocation>
        <location evidence="2">Cell membrane</location>
        <topology evidence="2">Single-pass type II membrane protein</topology>
    </subcellularLocation>
    <subcellularLocation>
        <location evidence="8">Membrane</location>
        <topology evidence="8">Single-pass type II membrane protein</topology>
    </subcellularLocation>
</comment>
<keyword evidence="5 7" id="KW-0645">Protease</keyword>
<dbReference type="SUPFAM" id="SSF51306">
    <property type="entry name" value="LexA/Signal peptidase"/>
    <property type="match status" value="1"/>
</dbReference>
<evidence type="ECO:0000256" key="6">
    <source>
        <dbReference type="ARBA" id="ARBA00022801"/>
    </source>
</evidence>
<dbReference type="InterPro" id="IPR019756">
    <property type="entry name" value="Pept_S26A_signal_pept_1_Ser-AS"/>
</dbReference>
<dbReference type="InterPro" id="IPR000223">
    <property type="entry name" value="Pept_S26A_signal_pept_1"/>
</dbReference>
<dbReference type="CDD" id="cd06530">
    <property type="entry name" value="S26_SPase_I"/>
    <property type="match status" value="1"/>
</dbReference>
<evidence type="ECO:0000313" key="11">
    <source>
        <dbReference type="Proteomes" id="UP001335737"/>
    </source>
</evidence>
<dbReference type="PANTHER" id="PTHR43390">
    <property type="entry name" value="SIGNAL PEPTIDASE I"/>
    <property type="match status" value="1"/>
</dbReference>
<evidence type="ECO:0000256" key="5">
    <source>
        <dbReference type="ARBA" id="ARBA00022670"/>
    </source>
</evidence>
<comment type="similarity">
    <text evidence="3 8">Belongs to the peptidase S26 family.</text>
</comment>
<dbReference type="PROSITE" id="PS00760">
    <property type="entry name" value="SPASE_I_2"/>
    <property type="match status" value="1"/>
</dbReference>
<dbReference type="InterPro" id="IPR019533">
    <property type="entry name" value="Peptidase_S26"/>
</dbReference>
<proteinExistence type="inferred from homology"/>
<dbReference type="PRINTS" id="PR00727">
    <property type="entry name" value="LEADERPTASE"/>
</dbReference>
<gene>
    <name evidence="10" type="primary">lepB</name>
    <name evidence="10" type="ORF">QGM71_09200</name>
</gene>
<dbReference type="RefSeq" id="WP_327607236.1">
    <property type="nucleotide sequence ID" value="NZ_JARZFX010000003.1"/>
</dbReference>
<dbReference type="GO" id="GO:0009003">
    <property type="term" value="F:signal peptidase activity"/>
    <property type="evidence" value="ECO:0007669"/>
    <property type="project" value="UniProtKB-EC"/>
</dbReference>
<dbReference type="InterPro" id="IPR019757">
    <property type="entry name" value="Pept_S26A_signal_pept_1_Lys-AS"/>
</dbReference>
<evidence type="ECO:0000256" key="3">
    <source>
        <dbReference type="ARBA" id="ARBA00009370"/>
    </source>
</evidence>
<feature type="domain" description="Peptidase S26" evidence="9">
    <location>
        <begin position="7"/>
        <end position="172"/>
    </location>
</feature>
<sequence length="183" mass="20926">MKKFNLRKLIPVILLAVVLAMFFRSFLFASYVVDGESMEPTLYDGNLLMVNKVIYDLKEVDRFDVIVFHANTEDDYVKRVIGLPGDQIEYKDDKLYVNGEYVEEEFIASFVLANDTEPYTNSFTLEKITGKKEVPEGKLFVMGDNRTASLDSRSFGFISADQLVGKVGIQYWPISQVRLTFSD</sequence>
<dbReference type="Pfam" id="PF10502">
    <property type="entry name" value="Peptidase_S26"/>
    <property type="match status" value="1"/>
</dbReference>
<dbReference type="InterPro" id="IPR036286">
    <property type="entry name" value="LexA/Signal_pep-like_sf"/>
</dbReference>
<comment type="caution">
    <text evidence="10">The sequence shown here is derived from an EMBL/GenBank/DDBJ whole genome shotgun (WGS) entry which is preliminary data.</text>
</comment>
<dbReference type="PANTHER" id="PTHR43390:SF1">
    <property type="entry name" value="CHLOROPLAST PROCESSING PEPTIDASE"/>
    <property type="match status" value="1"/>
</dbReference>
<reference evidence="10 11" key="1">
    <citation type="journal article" date="2024" name="Int. J. Syst. Evol. Microbiol.">
        <title>Virgibacillus tibetensis sp. nov., isolated from salt lake on the Tibetan Plateau of China.</title>
        <authorList>
            <person name="Phurbu D."/>
            <person name="Liu Z.-X."/>
            <person name="Wang R."/>
            <person name="Zheng Y.-Y."/>
            <person name="Liu H.-C."/>
            <person name="Zhou Y.-G."/>
            <person name="Yu Y.-J."/>
            <person name="Li A.-H."/>
        </authorList>
    </citation>
    <scope>NUCLEOTIDE SEQUENCE [LARGE SCALE GENOMIC DNA]</scope>
    <source>
        <strain evidence="10 11">C22-A2</strain>
    </source>
</reference>
<dbReference type="PROSITE" id="PS00761">
    <property type="entry name" value="SPASE_I_3"/>
    <property type="match status" value="1"/>
</dbReference>
<dbReference type="NCBIfam" id="TIGR02227">
    <property type="entry name" value="sigpep_I_bact"/>
    <property type="match status" value="1"/>
</dbReference>
<evidence type="ECO:0000256" key="4">
    <source>
        <dbReference type="ARBA" id="ARBA00013208"/>
    </source>
</evidence>
<evidence type="ECO:0000256" key="7">
    <source>
        <dbReference type="RuleBase" id="RU003993"/>
    </source>
</evidence>
<dbReference type="InterPro" id="IPR019758">
    <property type="entry name" value="Pept_S26A_signal_pept_1_CS"/>
</dbReference>
<keyword evidence="11" id="KW-1185">Reference proteome</keyword>
<dbReference type="Proteomes" id="UP001335737">
    <property type="component" value="Unassembled WGS sequence"/>
</dbReference>
<dbReference type="Gene3D" id="2.10.109.10">
    <property type="entry name" value="Umud Fragment, subunit A"/>
    <property type="match status" value="1"/>
</dbReference>
<evidence type="ECO:0000313" key="10">
    <source>
        <dbReference type="EMBL" id="MEC5423667.1"/>
    </source>
</evidence>
<evidence type="ECO:0000256" key="2">
    <source>
        <dbReference type="ARBA" id="ARBA00004401"/>
    </source>
</evidence>
<dbReference type="EC" id="3.4.21.89" evidence="4 7"/>
<evidence type="ECO:0000256" key="8">
    <source>
        <dbReference type="RuleBase" id="RU362042"/>
    </source>
</evidence>
<organism evidence="10 11">
    <name type="scientific">Virgibacillus tibetensis</name>
    <dbReference type="NCBI Taxonomy" id="3042313"/>
    <lineage>
        <taxon>Bacteria</taxon>
        <taxon>Bacillati</taxon>
        <taxon>Bacillota</taxon>
        <taxon>Bacilli</taxon>
        <taxon>Bacillales</taxon>
        <taxon>Bacillaceae</taxon>
        <taxon>Virgibacillus</taxon>
    </lineage>
</organism>
<protein>
    <recommendedName>
        <fullName evidence="4 7">Signal peptidase I</fullName>
        <ecNumber evidence="4 7">3.4.21.89</ecNumber>
    </recommendedName>
</protein>
<name>A0ABU6KEA6_9BACI</name>
<keyword evidence="6 7" id="KW-0378">Hydrolase</keyword>
<accession>A0ABU6KEA6</accession>
<dbReference type="PROSITE" id="PS00501">
    <property type="entry name" value="SPASE_I_1"/>
    <property type="match status" value="1"/>
</dbReference>
<dbReference type="EMBL" id="JARZFX010000003">
    <property type="protein sequence ID" value="MEC5423667.1"/>
    <property type="molecule type" value="Genomic_DNA"/>
</dbReference>
<comment type="catalytic activity">
    <reaction evidence="1 7">
        <text>Cleavage of hydrophobic, N-terminal signal or leader sequences from secreted and periplasmic proteins.</text>
        <dbReference type="EC" id="3.4.21.89"/>
    </reaction>
</comment>
<evidence type="ECO:0000256" key="1">
    <source>
        <dbReference type="ARBA" id="ARBA00000677"/>
    </source>
</evidence>